<comment type="caution">
    <text evidence="1">The sequence shown here is derived from an EMBL/GenBank/DDBJ whole genome shotgun (WGS) entry which is preliminary data.</text>
</comment>
<proteinExistence type="predicted"/>
<sequence>MNHCKEEYVERLSKDERVVFLPEHIPPPPSLSAHVGTVRISTQTAIQPIDIHLSQKGLIIEVVMDEAEGNAWVQCHSGLTMSEP</sequence>
<dbReference type="Proteomes" id="UP000824219">
    <property type="component" value="Linkage Group LG13"/>
</dbReference>
<reference evidence="1 2" key="1">
    <citation type="submission" date="2021-06" db="EMBL/GenBank/DDBJ databases">
        <title>Chromosome-level genome assembly of the red-tail catfish (Hemibagrus wyckioides).</title>
        <authorList>
            <person name="Shao F."/>
        </authorList>
    </citation>
    <scope>NUCLEOTIDE SEQUENCE [LARGE SCALE GENOMIC DNA]</scope>
    <source>
        <strain evidence="1">EC202008001</strain>
        <tissue evidence="1">Blood</tissue>
    </source>
</reference>
<dbReference type="AlphaFoldDB" id="A0A9D3NMY3"/>
<protein>
    <submittedName>
        <fullName evidence="1">Uncharacterized protein</fullName>
    </submittedName>
</protein>
<keyword evidence="2" id="KW-1185">Reference proteome</keyword>
<name>A0A9D3NMY3_9TELE</name>
<accession>A0A9D3NMY3</accession>
<organism evidence="1 2">
    <name type="scientific">Hemibagrus wyckioides</name>
    <dbReference type="NCBI Taxonomy" id="337641"/>
    <lineage>
        <taxon>Eukaryota</taxon>
        <taxon>Metazoa</taxon>
        <taxon>Chordata</taxon>
        <taxon>Craniata</taxon>
        <taxon>Vertebrata</taxon>
        <taxon>Euteleostomi</taxon>
        <taxon>Actinopterygii</taxon>
        <taxon>Neopterygii</taxon>
        <taxon>Teleostei</taxon>
        <taxon>Ostariophysi</taxon>
        <taxon>Siluriformes</taxon>
        <taxon>Bagridae</taxon>
        <taxon>Hemibagrus</taxon>
    </lineage>
</organism>
<evidence type="ECO:0000313" key="2">
    <source>
        <dbReference type="Proteomes" id="UP000824219"/>
    </source>
</evidence>
<evidence type="ECO:0000313" key="1">
    <source>
        <dbReference type="EMBL" id="KAG7325105.1"/>
    </source>
</evidence>
<dbReference type="EMBL" id="JAHKSW010000013">
    <property type="protein sequence ID" value="KAG7325105.1"/>
    <property type="molecule type" value="Genomic_DNA"/>
</dbReference>
<gene>
    <name evidence="1" type="ORF">KOW79_011421</name>
</gene>